<protein>
    <submittedName>
        <fullName evidence="1">Uncharacterized protein</fullName>
    </submittedName>
</protein>
<comment type="caution">
    <text evidence="1">The sequence shown here is derived from an EMBL/GenBank/DDBJ whole genome shotgun (WGS) entry which is preliminary data.</text>
</comment>
<keyword evidence="2" id="KW-1185">Reference proteome</keyword>
<accession>A0ACD3RLG3</accession>
<evidence type="ECO:0000313" key="1">
    <source>
        <dbReference type="EMBL" id="TMS20225.1"/>
    </source>
</evidence>
<dbReference type="Proteomes" id="UP000793456">
    <property type="component" value="Chromosome IV"/>
</dbReference>
<name>A0ACD3RLG3_LARCR</name>
<gene>
    <name evidence="1" type="ORF">E3U43_006718</name>
</gene>
<dbReference type="EMBL" id="CM011677">
    <property type="protein sequence ID" value="TMS20225.1"/>
    <property type="molecule type" value="Genomic_DNA"/>
</dbReference>
<reference evidence="1" key="1">
    <citation type="submission" date="2018-11" db="EMBL/GenBank/DDBJ databases">
        <title>The sequence and de novo assembly of Larimichthys crocea genome using PacBio and Hi-C technologies.</title>
        <authorList>
            <person name="Xu P."/>
            <person name="Chen B."/>
            <person name="Zhou Z."/>
            <person name="Ke Q."/>
            <person name="Wu Y."/>
            <person name="Bai H."/>
            <person name="Pu F."/>
        </authorList>
    </citation>
    <scope>NUCLEOTIDE SEQUENCE</scope>
    <source>
        <tissue evidence="1">Muscle</tissue>
    </source>
</reference>
<organism evidence="1 2">
    <name type="scientific">Larimichthys crocea</name>
    <name type="common">Large yellow croaker</name>
    <name type="synonym">Pseudosciaena crocea</name>
    <dbReference type="NCBI Taxonomy" id="215358"/>
    <lineage>
        <taxon>Eukaryota</taxon>
        <taxon>Metazoa</taxon>
        <taxon>Chordata</taxon>
        <taxon>Craniata</taxon>
        <taxon>Vertebrata</taxon>
        <taxon>Euteleostomi</taxon>
        <taxon>Actinopterygii</taxon>
        <taxon>Neopterygii</taxon>
        <taxon>Teleostei</taxon>
        <taxon>Neoteleostei</taxon>
        <taxon>Acanthomorphata</taxon>
        <taxon>Eupercaria</taxon>
        <taxon>Sciaenidae</taxon>
        <taxon>Larimichthys</taxon>
    </lineage>
</organism>
<sequence length="521" mass="60817">MRLSAIIIQRCYRACVVQRRDREKFLKMKRSTVILQAAFRGWRARRDISRQSRAAVVIQSRWRCVVQRRIFLKKREAALKLQRRVRAMQLGKAGEEQLHPNEESCCHASNTLQSPGLQDSREQAKRGKQNFIILLNVNVYQVLEEAKAERRLRFTSALFHHLSAIKIQRTLRAHWALESAKRQIHSVITIQRWVRARHQRRRYLEDRRKVVTAQRAVRRWLARRHQAASVIQGAVQKFLLLRRQKRVQQGIVKAQALWRGHRSRRLNDNPKVVKLRHRLRKIAAGVREEDKLCNKTSCALDYLLRYKHFSYILEALKNLETATRLSPECCERLVESGATNVIFTLIRCCNRSVPCMDVITFSIQILLNLSKYHKTIEAVYSVENSVETLLDLLQRYREKAGDKVAEKGGSIFTKACFLLALLLQDRHRAVEVMKLPKVLDRIRSIYRLTARKHKMDAERTVIKQKMNASINGSFFVPATPRKSRPAPKFAPDWVLRKDKLKDIVDPLRAIEMVANTLSIVL</sequence>
<proteinExistence type="predicted"/>
<evidence type="ECO:0000313" key="2">
    <source>
        <dbReference type="Proteomes" id="UP000793456"/>
    </source>
</evidence>